<sequence length="444" mass="49751">MASNDHAPTHPASADATSLDKLIGGCIEGDLTAFEHLASACLPGLLGVSARFLEQPGHHETVCRDTLVLAWRNLSELGSDTAPSQWLYGIFASRLYNQLLALHGSQQAMRHRVSTLKAEDATTVDSPTGPRPALFSGARVLAMSQQVPAVALSPRLLGELNDRITAEIAQCNAPLTPTGERVYPPLYDPALRSRMFRSRAAFRLKEGFKRRLGRPFEDQLFNRWLDNKAGSTLLENQGLPRRSVERYLGRKLDLEMDPSTLTRGLSYPTSFPNRTQRRKISNLFIWPGDWDVKTPALAATQRHQFIHDIWNHRLDLTASDSYAGLKSKLEKDGPLRMHHQGILLDSEARILAYLERYLFYMEDMSCFGFKSDLGKDALGIAIDRHGDMIKINKGLHRLAMAQTLGIQRVSVRVRSVHQLWWEEHKGSAQGKRALENAIAALPHR</sequence>
<dbReference type="SUPFAM" id="SSF88946">
    <property type="entry name" value="Sigma2 domain of RNA polymerase sigma factors"/>
    <property type="match status" value="1"/>
</dbReference>
<gene>
    <name evidence="1" type="ORF">DU505_09940</name>
</gene>
<dbReference type="InterPro" id="IPR013325">
    <property type="entry name" value="RNA_pol_sigma_r2"/>
</dbReference>
<keyword evidence="2" id="KW-1185">Reference proteome</keyword>
<proteinExistence type="predicted"/>
<reference evidence="1 2" key="1">
    <citation type="submission" date="2018-07" db="EMBL/GenBank/DDBJ databases">
        <title>Halomonas montanilacus sp. nov., isolated from Lake Pengyan on Tibetan Plateau.</title>
        <authorList>
            <person name="Lu H."/>
            <person name="Xing P."/>
            <person name="Wu Q."/>
        </authorList>
    </citation>
    <scope>NUCLEOTIDE SEQUENCE [LARGE SCALE GENOMIC DNA]</scope>
    <source>
        <strain evidence="1 2">PYC7W</strain>
    </source>
</reference>
<name>A0A368TX12_9GAMM</name>
<dbReference type="Proteomes" id="UP000252405">
    <property type="component" value="Unassembled WGS sequence"/>
</dbReference>
<organism evidence="1 2">
    <name type="scientific">Billgrantia montanilacus</name>
    <dbReference type="NCBI Taxonomy" id="2282305"/>
    <lineage>
        <taxon>Bacteria</taxon>
        <taxon>Pseudomonadati</taxon>
        <taxon>Pseudomonadota</taxon>
        <taxon>Gammaproteobacteria</taxon>
        <taxon>Oceanospirillales</taxon>
        <taxon>Halomonadaceae</taxon>
        <taxon>Billgrantia</taxon>
    </lineage>
</organism>
<protein>
    <submittedName>
        <fullName evidence="1">Uncharacterized protein</fullName>
    </submittedName>
</protein>
<dbReference type="EMBL" id="QPII01000006">
    <property type="protein sequence ID" value="RCV89359.1"/>
    <property type="molecule type" value="Genomic_DNA"/>
</dbReference>
<accession>A0A368TX12</accession>
<evidence type="ECO:0000313" key="1">
    <source>
        <dbReference type="EMBL" id="RCV89359.1"/>
    </source>
</evidence>
<dbReference type="OrthoDB" id="7348468at2"/>
<dbReference type="RefSeq" id="WP_114478838.1">
    <property type="nucleotide sequence ID" value="NZ_QPII01000006.1"/>
</dbReference>
<dbReference type="AlphaFoldDB" id="A0A368TX12"/>
<evidence type="ECO:0000313" key="2">
    <source>
        <dbReference type="Proteomes" id="UP000252405"/>
    </source>
</evidence>
<dbReference type="GO" id="GO:0006352">
    <property type="term" value="P:DNA-templated transcription initiation"/>
    <property type="evidence" value="ECO:0007669"/>
    <property type="project" value="InterPro"/>
</dbReference>
<dbReference type="GO" id="GO:0003700">
    <property type="term" value="F:DNA-binding transcription factor activity"/>
    <property type="evidence" value="ECO:0007669"/>
    <property type="project" value="InterPro"/>
</dbReference>
<comment type="caution">
    <text evidence="1">The sequence shown here is derived from an EMBL/GenBank/DDBJ whole genome shotgun (WGS) entry which is preliminary data.</text>
</comment>
<dbReference type="Gene3D" id="1.10.1740.10">
    <property type="match status" value="1"/>
</dbReference>